<proteinExistence type="predicted"/>
<feature type="compositionally biased region" description="Low complexity" evidence="1">
    <location>
        <begin position="177"/>
        <end position="200"/>
    </location>
</feature>
<evidence type="ECO:0000313" key="2">
    <source>
        <dbReference type="EMBL" id="OGY59546.1"/>
    </source>
</evidence>
<reference evidence="2 3" key="1">
    <citation type="journal article" date="2016" name="Nat. Commun.">
        <title>Thousands of microbial genomes shed light on interconnected biogeochemical processes in an aquifer system.</title>
        <authorList>
            <person name="Anantharaman K."/>
            <person name="Brown C.T."/>
            <person name="Hug L.A."/>
            <person name="Sharon I."/>
            <person name="Castelle C.J."/>
            <person name="Probst A.J."/>
            <person name="Thomas B.C."/>
            <person name="Singh A."/>
            <person name="Wilkins M.J."/>
            <person name="Karaoz U."/>
            <person name="Brodie E.L."/>
            <person name="Williams K.H."/>
            <person name="Hubbard S.S."/>
            <person name="Banfield J.F."/>
        </authorList>
    </citation>
    <scope>NUCLEOTIDE SEQUENCE [LARGE SCALE GENOMIC DNA]</scope>
</reference>
<dbReference type="EMBL" id="MHIY01000023">
    <property type="protein sequence ID" value="OGY59546.1"/>
    <property type="molecule type" value="Genomic_DNA"/>
</dbReference>
<evidence type="ECO:0000256" key="1">
    <source>
        <dbReference type="SAM" id="MobiDB-lite"/>
    </source>
</evidence>
<protein>
    <submittedName>
        <fullName evidence="2">Uncharacterized protein</fullName>
    </submittedName>
</protein>
<evidence type="ECO:0000313" key="3">
    <source>
        <dbReference type="Proteomes" id="UP000178744"/>
    </source>
</evidence>
<sequence length="200" mass="21392">MYQVTTTGSGSTASCAIAPSPEPLAQELASEGFAPPAESVDATVPLVTYGVWVWGVVHQAWLLVAPRWQRPVRVELIKPGRGATLATAVWIARKLHPGQRIRTLSSARTVALCERFKLIDLRRGVVVSFDRHVMPTGAVVIKQGGLQKAIPSGQVEDLFQKGEWMAYIVTPRGDRQSSQSVSAPPAPAASSGGFMAPPTL</sequence>
<gene>
    <name evidence="2" type="ORF">A3B23_01145</name>
</gene>
<accession>A0A1G1Z665</accession>
<comment type="caution">
    <text evidence="2">The sequence shown here is derived from an EMBL/GenBank/DDBJ whole genome shotgun (WGS) entry which is preliminary data.</text>
</comment>
<dbReference type="AlphaFoldDB" id="A0A1G1Z665"/>
<organism evidence="2 3">
    <name type="scientific">Candidatus Colwellbacteria bacterium RIFCSPLOWO2_01_FULL_48_10</name>
    <dbReference type="NCBI Taxonomy" id="1797690"/>
    <lineage>
        <taxon>Bacteria</taxon>
        <taxon>Candidatus Colwelliibacteriota</taxon>
    </lineage>
</organism>
<dbReference type="Proteomes" id="UP000178744">
    <property type="component" value="Unassembled WGS sequence"/>
</dbReference>
<feature type="region of interest" description="Disordered" evidence="1">
    <location>
        <begin position="175"/>
        <end position="200"/>
    </location>
</feature>
<name>A0A1G1Z665_9BACT</name>